<comment type="caution">
    <text evidence="9">The sequence shown here is derived from an EMBL/GenBank/DDBJ whole genome shotgun (WGS) entry which is preliminary data.</text>
</comment>
<dbReference type="PANTHER" id="PTHR31944:SF131">
    <property type="entry name" value="HEME-RESPONSIVE ZINC FINGER TRANSCRIPTION FACTOR HAP1"/>
    <property type="match status" value="1"/>
</dbReference>
<dbReference type="GO" id="GO:0008270">
    <property type="term" value="F:zinc ion binding"/>
    <property type="evidence" value="ECO:0007669"/>
    <property type="project" value="InterPro"/>
</dbReference>
<dbReference type="SUPFAM" id="SSF57701">
    <property type="entry name" value="Zn2/Cys6 DNA-binding domain"/>
    <property type="match status" value="1"/>
</dbReference>
<dbReference type="InterPro" id="IPR036864">
    <property type="entry name" value="Zn2-C6_fun-type_DNA-bd_sf"/>
</dbReference>
<dbReference type="PROSITE" id="PS00463">
    <property type="entry name" value="ZN2_CY6_FUNGAL_1"/>
    <property type="match status" value="1"/>
</dbReference>
<gene>
    <name evidence="9" type="ORF">B7463_g7458</name>
</gene>
<dbReference type="Pfam" id="PF00172">
    <property type="entry name" value="Zn_clus"/>
    <property type="match status" value="1"/>
</dbReference>
<dbReference type="CDD" id="cd00067">
    <property type="entry name" value="GAL4"/>
    <property type="match status" value="1"/>
</dbReference>
<dbReference type="InterPro" id="IPR051430">
    <property type="entry name" value="Fungal_TF_Env_Response"/>
</dbReference>
<sequence>MEERTRLPAMEQLDMGDKNARDRDRDITAGAMRKRSRARPMVSCMECRKKKLKCDRMQPCGACVKGRRVESCVFTSVAPPREERRYRGGSGVSAESGASGLEKIKRSGSLDRRFALREGKDVDETVDWDRTKGGSGDVGESFPSREAYAGRVVLKCSHSRFQGPGDRMAMLDHFEDAKSFVIDGFHDDVKIIPEMVSLTNELHGYQKAFQPRFRALLSSVMTLDRKSLLNKMVETIPPKEQCDIAVMKYFNNWETIYRVLHFPTFRREYDIFWQNKDSSPEKPNYPRYLLPQIFAVLAITGPLRETGRDAEADKMSAQYGHYVSRWLDTLGGRELLDLPMLRTQVLLHLARKNMLFPPGKLWKESGGMVRTAMIMGLHRDADDCDELTCFAGEQRRKLWTTIVELDLQVSLVAGMPAAIRSSDYDCGQLHNVNDWELAPEMEQLPPERSFIEWTDSTAQIILTLSLPLRIEAANLLSNVKLPRDTKEIMRLADQLSDHLNSYHKRWNFSVDDPERSAGHLLSTVMLDIHIRRSLLALYRCLILAAANIHGAARTASLKSSIAVISHLDAFDPAVADPKIITSSQHWNLFNVQCQKDIVQALLIICFEIQTFNSSSKIRCLNDMPADSRSVSATGMDRTGQQAWSKPSLMRIVENTLTSLISRLGDYSSDLRDAITLSVFLQSVRTDGTAEEKRELMTKGAERILEACRKVCPLTDETLAQCSYKKHDSVSHNQIASVQTPATEPWATTSLNPPVVYPNDATQMVPGLNYMEFIPTPEIDLQSFNWAFTDWEVNQNWM</sequence>
<protein>
    <recommendedName>
        <fullName evidence="8">Zn(2)-C6 fungal-type domain-containing protein</fullName>
    </recommendedName>
</protein>
<evidence type="ECO:0000313" key="9">
    <source>
        <dbReference type="EMBL" id="RFU28868.1"/>
    </source>
</evidence>
<dbReference type="SMART" id="SM00906">
    <property type="entry name" value="Fungal_trans"/>
    <property type="match status" value="1"/>
</dbReference>
<evidence type="ECO:0000256" key="5">
    <source>
        <dbReference type="ARBA" id="ARBA00023163"/>
    </source>
</evidence>
<dbReference type="EMBL" id="NCSJ02000147">
    <property type="protein sequence ID" value="RFU28868.1"/>
    <property type="molecule type" value="Genomic_DNA"/>
</dbReference>
<dbReference type="GO" id="GO:0005634">
    <property type="term" value="C:nucleus"/>
    <property type="evidence" value="ECO:0007669"/>
    <property type="project" value="TreeGrafter"/>
</dbReference>
<reference evidence="9 10" key="1">
    <citation type="submission" date="2018-05" db="EMBL/GenBank/DDBJ databases">
        <title>Draft genome sequence of Scytalidium lignicola DSM 105466, a ubiquitous saprotrophic fungus.</title>
        <authorList>
            <person name="Buettner E."/>
            <person name="Gebauer A.M."/>
            <person name="Hofrichter M."/>
            <person name="Liers C."/>
            <person name="Kellner H."/>
        </authorList>
    </citation>
    <scope>NUCLEOTIDE SEQUENCE [LARGE SCALE GENOMIC DNA]</scope>
    <source>
        <strain evidence="9 10">DSM 105466</strain>
    </source>
</reference>
<dbReference type="OMA" id="RTCKYAM"/>
<keyword evidence="4" id="KW-0238">DNA-binding</keyword>
<evidence type="ECO:0000256" key="1">
    <source>
        <dbReference type="ARBA" id="ARBA00022723"/>
    </source>
</evidence>
<proteinExistence type="predicted"/>
<dbReference type="Proteomes" id="UP000258309">
    <property type="component" value="Unassembled WGS sequence"/>
</dbReference>
<keyword evidence="6" id="KW-0539">Nucleus</keyword>
<feature type="non-terminal residue" evidence="9">
    <location>
        <position position="1"/>
    </location>
</feature>
<feature type="region of interest" description="Disordered" evidence="7">
    <location>
        <begin position="1"/>
        <end position="21"/>
    </location>
</feature>
<dbReference type="OrthoDB" id="5414787at2759"/>
<name>A0A3E2H664_SCYLI</name>
<dbReference type="AlphaFoldDB" id="A0A3E2H664"/>
<keyword evidence="10" id="KW-1185">Reference proteome</keyword>
<evidence type="ECO:0000256" key="6">
    <source>
        <dbReference type="ARBA" id="ARBA00023242"/>
    </source>
</evidence>
<dbReference type="GO" id="GO:0006351">
    <property type="term" value="P:DNA-templated transcription"/>
    <property type="evidence" value="ECO:0007669"/>
    <property type="project" value="InterPro"/>
</dbReference>
<dbReference type="GO" id="GO:0000978">
    <property type="term" value="F:RNA polymerase II cis-regulatory region sequence-specific DNA binding"/>
    <property type="evidence" value="ECO:0007669"/>
    <property type="project" value="TreeGrafter"/>
</dbReference>
<accession>A0A3E2H664</accession>
<evidence type="ECO:0000256" key="7">
    <source>
        <dbReference type="SAM" id="MobiDB-lite"/>
    </source>
</evidence>
<dbReference type="InterPro" id="IPR001138">
    <property type="entry name" value="Zn2Cys6_DnaBD"/>
</dbReference>
<dbReference type="CDD" id="cd12148">
    <property type="entry name" value="fungal_TF_MHR"/>
    <property type="match status" value="1"/>
</dbReference>
<evidence type="ECO:0000259" key="8">
    <source>
        <dbReference type="PROSITE" id="PS50048"/>
    </source>
</evidence>
<evidence type="ECO:0000256" key="4">
    <source>
        <dbReference type="ARBA" id="ARBA00023125"/>
    </source>
</evidence>
<dbReference type="STRING" id="5539.A0A3E2H664"/>
<dbReference type="PROSITE" id="PS50048">
    <property type="entry name" value="ZN2_CY6_FUNGAL_2"/>
    <property type="match status" value="1"/>
</dbReference>
<keyword evidence="3" id="KW-0805">Transcription regulation</keyword>
<dbReference type="Pfam" id="PF04082">
    <property type="entry name" value="Fungal_trans"/>
    <property type="match status" value="1"/>
</dbReference>
<dbReference type="PANTHER" id="PTHR31944">
    <property type="entry name" value="HEME-RESPONSIVE ZINC FINGER TRANSCRIPTION FACTOR HAP1"/>
    <property type="match status" value="1"/>
</dbReference>
<dbReference type="GO" id="GO:0001228">
    <property type="term" value="F:DNA-binding transcription activator activity, RNA polymerase II-specific"/>
    <property type="evidence" value="ECO:0007669"/>
    <property type="project" value="TreeGrafter"/>
</dbReference>
<organism evidence="9 10">
    <name type="scientific">Scytalidium lignicola</name>
    <name type="common">Hyphomycete</name>
    <dbReference type="NCBI Taxonomy" id="5539"/>
    <lineage>
        <taxon>Eukaryota</taxon>
        <taxon>Fungi</taxon>
        <taxon>Dikarya</taxon>
        <taxon>Ascomycota</taxon>
        <taxon>Pezizomycotina</taxon>
        <taxon>Leotiomycetes</taxon>
        <taxon>Leotiomycetes incertae sedis</taxon>
        <taxon>Scytalidium</taxon>
    </lineage>
</organism>
<evidence type="ECO:0000313" key="10">
    <source>
        <dbReference type="Proteomes" id="UP000258309"/>
    </source>
</evidence>
<dbReference type="SMART" id="SM00066">
    <property type="entry name" value="GAL4"/>
    <property type="match status" value="1"/>
</dbReference>
<keyword evidence="2" id="KW-0862">Zinc</keyword>
<evidence type="ECO:0000256" key="2">
    <source>
        <dbReference type="ARBA" id="ARBA00022833"/>
    </source>
</evidence>
<feature type="non-terminal residue" evidence="9">
    <location>
        <position position="797"/>
    </location>
</feature>
<evidence type="ECO:0000256" key="3">
    <source>
        <dbReference type="ARBA" id="ARBA00023015"/>
    </source>
</evidence>
<keyword evidence="1" id="KW-0479">Metal-binding</keyword>
<dbReference type="Gene3D" id="4.10.240.10">
    <property type="entry name" value="Zn(2)-C6 fungal-type DNA-binding domain"/>
    <property type="match status" value="1"/>
</dbReference>
<feature type="domain" description="Zn(2)-C6 fungal-type" evidence="8">
    <location>
        <begin position="43"/>
        <end position="74"/>
    </location>
</feature>
<dbReference type="InterPro" id="IPR007219">
    <property type="entry name" value="XnlR_reg_dom"/>
</dbReference>
<keyword evidence="5" id="KW-0804">Transcription</keyword>